<name>A0A3P8DXT6_9TREM</name>
<sequence length="446" mass="48843">MTVPIEFSKYLLIQYMSDKLLHLEESFRNNTSVSINDGNINNGDSPLNQNSHYSSRSYSNDHGSESALLEDRDRDFVTKPVVTRPTLGDKRNSTATGSSSSGIGTMPGGNNRTGSNIIALSGYEKDKFSLTSRESEKQLKMPVVTQDHSNDSQNKSRELYRTQLTDSQLMRRKTYGNARSSSPTVSTDTNSETHVPNENCNDQSALSRSRKRARSEVPRMGSTGSNNLSSNPLLRSVNDDQEDSEDGERVALNKGNSRSDIEEDGFHTGNDFDVGIRGRHRRQTYQLNNRQRDSSLGRYTRSTAYGSAGGTLPRRQRMTGSLTRATTISGVDPHGTLRSACRLAHSIRAGIIPPPPSEPPPATPLSGSLISELESIGPNAVTGLLDPFALQLHSSQQQQQQALAAAVAAAGGFPQVLSGVNQNNLTNSYMLSRKFESFLYHKLFVV</sequence>
<feature type="compositionally biased region" description="Low complexity" evidence="1">
    <location>
        <begin position="93"/>
        <end position="104"/>
    </location>
</feature>
<protein>
    <submittedName>
        <fullName evidence="2">Uncharacterized protein</fullName>
    </submittedName>
</protein>
<accession>A0A3P8DXT6</accession>
<dbReference type="Proteomes" id="UP000269396">
    <property type="component" value="Unassembled WGS sequence"/>
</dbReference>
<evidence type="ECO:0000256" key="1">
    <source>
        <dbReference type="SAM" id="MobiDB-lite"/>
    </source>
</evidence>
<feature type="compositionally biased region" description="Basic and acidic residues" evidence="1">
    <location>
        <begin position="148"/>
        <end position="160"/>
    </location>
</feature>
<dbReference type="AlphaFoldDB" id="A0A3P8DXT6"/>
<feature type="compositionally biased region" description="Polar residues" evidence="1">
    <location>
        <begin position="177"/>
        <end position="203"/>
    </location>
</feature>
<organism evidence="2 3">
    <name type="scientific">Schistosoma mattheei</name>
    <dbReference type="NCBI Taxonomy" id="31246"/>
    <lineage>
        <taxon>Eukaryota</taxon>
        <taxon>Metazoa</taxon>
        <taxon>Spiralia</taxon>
        <taxon>Lophotrochozoa</taxon>
        <taxon>Platyhelminthes</taxon>
        <taxon>Trematoda</taxon>
        <taxon>Digenea</taxon>
        <taxon>Strigeidida</taxon>
        <taxon>Schistosomatoidea</taxon>
        <taxon>Schistosomatidae</taxon>
        <taxon>Schistosoma</taxon>
    </lineage>
</organism>
<keyword evidence="3" id="KW-1185">Reference proteome</keyword>
<feature type="region of interest" description="Disordered" evidence="1">
    <location>
        <begin position="129"/>
        <end position="315"/>
    </location>
</feature>
<feature type="compositionally biased region" description="Basic and acidic residues" evidence="1">
    <location>
        <begin position="129"/>
        <end position="139"/>
    </location>
</feature>
<feature type="compositionally biased region" description="Polar residues" evidence="1">
    <location>
        <begin position="34"/>
        <end position="61"/>
    </location>
</feature>
<proteinExistence type="predicted"/>
<feature type="compositionally biased region" description="Low complexity" evidence="1">
    <location>
        <begin position="225"/>
        <end position="234"/>
    </location>
</feature>
<feature type="compositionally biased region" description="Basic and acidic residues" evidence="1">
    <location>
        <begin position="247"/>
        <end position="266"/>
    </location>
</feature>
<feature type="region of interest" description="Disordered" evidence="1">
    <location>
        <begin position="34"/>
        <end position="116"/>
    </location>
</feature>
<reference evidence="2 3" key="1">
    <citation type="submission" date="2018-11" db="EMBL/GenBank/DDBJ databases">
        <authorList>
            <consortium name="Pathogen Informatics"/>
        </authorList>
    </citation>
    <scope>NUCLEOTIDE SEQUENCE [LARGE SCALE GENOMIC DNA]</scope>
    <source>
        <strain>Denwood</strain>
        <strain evidence="3">Zambia</strain>
    </source>
</reference>
<evidence type="ECO:0000313" key="2">
    <source>
        <dbReference type="EMBL" id="VDP56632.1"/>
    </source>
</evidence>
<gene>
    <name evidence="2" type="ORF">SMTD_LOCUS10974</name>
</gene>
<dbReference type="EMBL" id="UZAL01031040">
    <property type="protein sequence ID" value="VDP56632.1"/>
    <property type="molecule type" value="Genomic_DNA"/>
</dbReference>
<evidence type="ECO:0000313" key="3">
    <source>
        <dbReference type="Proteomes" id="UP000269396"/>
    </source>
</evidence>